<sequence precursor="true">MAYLALWSVLAGVSGCALNRAQNVGDTLYSTNSLSPAAVNLASQRLNRKGLDRFRRGDLAAAETLFREALEEDVSFGPAHNNLGQVYLARHQLYLAAWEFEYAANLMPSFPEPIVGQGLAYETGEQLERAVEFYEVAYERFPADPIAISSLVRARIKLDRPSEEIGYLLDELIMHDRRCEWVEWAKELRLTKYRAGGGTCEAPECLSDGVVDSASPIPTTMGAGGHSDAAPAESQFTPPVEATPLTAPRNRPDAAKDDFETLLNSGFASLSPFEPPFASRARRIDKASFETEFGMSDRPGLECFDDRNVPSSSADRKPRLNFEAIAREVNGLVR</sequence>
<dbReference type="OrthoDB" id="283443at2"/>
<dbReference type="SMART" id="SM00028">
    <property type="entry name" value="TPR"/>
    <property type="match status" value="3"/>
</dbReference>
<evidence type="ECO:0000313" key="3">
    <source>
        <dbReference type="Proteomes" id="UP000319004"/>
    </source>
</evidence>
<dbReference type="SUPFAM" id="SSF48452">
    <property type="entry name" value="TPR-like"/>
    <property type="match status" value="1"/>
</dbReference>
<accession>A0A518HP63</accession>
<dbReference type="RefSeq" id="WP_145386166.1">
    <property type="nucleotide sequence ID" value="NZ_CP037423.1"/>
</dbReference>
<name>A0A518HP63_9BACT</name>
<dbReference type="Proteomes" id="UP000319004">
    <property type="component" value="Chromosome"/>
</dbReference>
<feature type="region of interest" description="Disordered" evidence="1">
    <location>
        <begin position="216"/>
        <end position="254"/>
    </location>
</feature>
<dbReference type="InterPro" id="IPR019734">
    <property type="entry name" value="TPR_rpt"/>
</dbReference>
<organism evidence="2 3">
    <name type="scientific">Stieleria neptunia</name>
    <dbReference type="NCBI Taxonomy" id="2527979"/>
    <lineage>
        <taxon>Bacteria</taxon>
        <taxon>Pseudomonadati</taxon>
        <taxon>Planctomycetota</taxon>
        <taxon>Planctomycetia</taxon>
        <taxon>Pirellulales</taxon>
        <taxon>Pirellulaceae</taxon>
        <taxon>Stieleria</taxon>
    </lineage>
</organism>
<dbReference type="EMBL" id="CP037423">
    <property type="protein sequence ID" value="QDV42567.1"/>
    <property type="molecule type" value="Genomic_DNA"/>
</dbReference>
<dbReference type="AlphaFoldDB" id="A0A518HP63"/>
<reference evidence="2 3" key="1">
    <citation type="submission" date="2019-03" db="EMBL/GenBank/DDBJ databases">
        <title>Deep-cultivation of Planctomycetes and their phenomic and genomic characterization uncovers novel biology.</title>
        <authorList>
            <person name="Wiegand S."/>
            <person name="Jogler M."/>
            <person name="Boedeker C."/>
            <person name="Pinto D."/>
            <person name="Vollmers J."/>
            <person name="Rivas-Marin E."/>
            <person name="Kohn T."/>
            <person name="Peeters S.H."/>
            <person name="Heuer A."/>
            <person name="Rast P."/>
            <person name="Oberbeckmann S."/>
            <person name="Bunk B."/>
            <person name="Jeske O."/>
            <person name="Meyerdierks A."/>
            <person name="Storesund J.E."/>
            <person name="Kallscheuer N."/>
            <person name="Luecker S."/>
            <person name="Lage O.M."/>
            <person name="Pohl T."/>
            <person name="Merkel B.J."/>
            <person name="Hornburger P."/>
            <person name="Mueller R.-W."/>
            <person name="Bruemmer F."/>
            <person name="Labrenz M."/>
            <person name="Spormann A.M."/>
            <person name="Op den Camp H."/>
            <person name="Overmann J."/>
            <person name="Amann R."/>
            <person name="Jetten M.S.M."/>
            <person name="Mascher T."/>
            <person name="Medema M.H."/>
            <person name="Devos D.P."/>
            <person name="Kaster A.-K."/>
            <person name="Ovreas L."/>
            <person name="Rohde M."/>
            <person name="Galperin M.Y."/>
            <person name="Jogler C."/>
        </authorList>
    </citation>
    <scope>NUCLEOTIDE SEQUENCE [LARGE SCALE GENOMIC DNA]</scope>
    <source>
        <strain evidence="2 3">Enr13</strain>
    </source>
</reference>
<proteinExistence type="predicted"/>
<protein>
    <submittedName>
        <fullName evidence="2">Tetratricopeptide repeat protein</fullName>
    </submittedName>
</protein>
<dbReference type="KEGG" id="snep:Enr13x_24150"/>
<dbReference type="Gene3D" id="1.25.40.10">
    <property type="entry name" value="Tetratricopeptide repeat domain"/>
    <property type="match status" value="1"/>
</dbReference>
<evidence type="ECO:0000256" key="1">
    <source>
        <dbReference type="SAM" id="MobiDB-lite"/>
    </source>
</evidence>
<evidence type="ECO:0000313" key="2">
    <source>
        <dbReference type="EMBL" id="QDV42567.1"/>
    </source>
</evidence>
<dbReference type="InterPro" id="IPR011990">
    <property type="entry name" value="TPR-like_helical_dom_sf"/>
</dbReference>
<keyword evidence="3" id="KW-1185">Reference proteome</keyword>
<gene>
    <name evidence="2" type="ORF">Enr13x_24150</name>
</gene>